<sequence length="498" mass="57384">MSRPSTSSTLGPSRQISTFTESYDGDTESLTHTESQGENFNCNESLASPTFPVTLKERNSAGDTSFIRELSPQLFESETETGNETSTSNTSIVDYTDSEFSRVKRPVEELIESAEISQSNEGCLKSETANCDNRNDTASDGLSTLLFHPRIASDETPHMSFYGHVYEANSAAESSPSRSMFNDSSLRETSLENIKSQPETEQEIKEKQRAIRNNFREIVKEARKTLRQTRAKRRTNETSSGRSGKAASKQQNGERVKINNAWTNSKQNDTVLKDSAKVKDVWVGKRTQGSSKGSNLLKQRKRQECLDIEKIQVQHLITELTHLKLHEQAADIKRALTLTEEKEKEFDTQLEIERQNIRGRKSAEKWNQKQEAKRKRLEEIRIIEAARKEKEAIDRQRRVEEAKRKREHNRMLWKSYNAVALENSLTRSYTFSYFPKLRLQPIEHPEPKKRTHADKVREAREKIRGIVVEKHKWKKKYVLYHAHSCTMRGKKAHLQLNI</sequence>
<protein>
    <submittedName>
        <fullName evidence="3">Uncharacterized protein</fullName>
    </submittedName>
</protein>
<dbReference type="Proteomes" id="UP001163046">
    <property type="component" value="Unassembled WGS sequence"/>
</dbReference>
<keyword evidence="1" id="KW-0175">Coiled coil</keyword>
<organism evidence="3 4">
    <name type="scientific">Desmophyllum pertusum</name>
    <dbReference type="NCBI Taxonomy" id="174260"/>
    <lineage>
        <taxon>Eukaryota</taxon>
        <taxon>Metazoa</taxon>
        <taxon>Cnidaria</taxon>
        <taxon>Anthozoa</taxon>
        <taxon>Hexacorallia</taxon>
        <taxon>Scleractinia</taxon>
        <taxon>Caryophylliina</taxon>
        <taxon>Caryophylliidae</taxon>
        <taxon>Desmophyllum</taxon>
    </lineage>
</organism>
<gene>
    <name evidence="3" type="ORF">OS493_017800</name>
</gene>
<evidence type="ECO:0000256" key="1">
    <source>
        <dbReference type="SAM" id="Coils"/>
    </source>
</evidence>
<reference evidence="3" key="1">
    <citation type="submission" date="2023-01" db="EMBL/GenBank/DDBJ databases">
        <title>Genome assembly of the deep-sea coral Lophelia pertusa.</title>
        <authorList>
            <person name="Herrera S."/>
            <person name="Cordes E."/>
        </authorList>
    </citation>
    <scope>NUCLEOTIDE SEQUENCE</scope>
    <source>
        <strain evidence="3">USNM1676648</strain>
        <tissue evidence="3">Polyp</tissue>
    </source>
</reference>
<comment type="caution">
    <text evidence="3">The sequence shown here is derived from an EMBL/GenBank/DDBJ whole genome shotgun (WGS) entry which is preliminary data.</text>
</comment>
<feature type="region of interest" description="Disordered" evidence="2">
    <location>
        <begin position="1"/>
        <end position="45"/>
    </location>
</feature>
<feature type="compositionally biased region" description="Polar residues" evidence="2">
    <location>
        <begin position="1"/>
        <end position="21"/>
    </location>
</feature>
<feature type="region of interest" description="Disordered" evidence="2">
    <location>
        <begin position="225"/>
        <end position="258"/>
    </location>
</feature>
<accession>A0A9X0CX75</accession>
<evidence type="ECO:0000256" key="2">
    <source>
        <dbReference type="SAM" id="MobiDB-lite"/>
    </source>
</evidence>
<evidence type="ECO:0000313" key="3">
    <source>
        <dbReference type="EMBL" id="KAJ7379287.1"/>
    </source>
</evidence>
<keyword evidence="4" id="KW-1185">Reference proteome</keyword>
<feature type="coiled-coil region" evidence="1">
    <location>
        <begin position="369"/>
        <end position="405"/>
    </location>
</feature>
<evidence type="ECO:0000313" key="4">
    <source>
        <dbReference type="Proteomes" id="UP001163046"/>
    </source>
</evidence>
<feature type="compositionally biased region" description="Polar residues" evidence="2">
    <location>
        <begin position="28"/>
        <end position="45"/>
    </location>
</feature>
<dbReference type="OrthoDB" id="5980050at2759"/>
<dbReference type="AlphaFoldDB" id="A0A9X0CX75"/>
<name>A0A9X0CX75_9CNID</name>
<feature type="compositionally biased region" description="Polar residues" evidence="2">
    <location>
        <begin position="237"/>
        <end position="251"/>
    </location>
</feature>
<proteinExistence type="predicted"/>
<dbReference type="EMBL" id="MU826359">
    <property type="protein sequence ID" value="KAJ7379287.1"/>
    <property type="molecule type" value="Genomic_DNA"/>
</dbReference>